<dbReference type="EMBL" id="MGHL01000005">
    <property type="protein sequence ID" value="OGM70413.1"/>
    <property type="molecule type" value="Genomic_DNA"/>
</dbReference>
<dbReference type="Pfam" id="PF00213">
    <property type="entry name" value="OSCP"/>
    <property type="match status" value="1"/>
</dbReference>
<evidence type="ECO:0000256" key="2">
    <source>
        <dbReference type="ARBA" id="ARBA00022448"/>
    </source>
</evidence>
<keyword evidence="5" id="KW-0472">Membrane</keyword>
<dbReference type="InterPro" id="IPR000711">
    <property type="entry name" value="ATPase_OSCP/dsu"/>
</dbReference>
<reference evidence="7 8" key="1">
    <citation type="journal article" date="2016" name="Nat. Commun.">
        <title>Thousands of microbial genomes shed light on interconnected biogeochemical processes in an aquifer system.</title>
        <authorList>
            <person name="Anantharaman K."/>
            <person name="Brown C.T."/>
            <person name="Hug L.A."/>
            <person name="Sharon I."/>
            <person name="Castelle C.J."/>
            <person name="Probst A.J."/>
            <person name="Thomas B.C."/>
            <person name="Singh A."/>
            <person name="Wilkins M.J."/>
            <person name="Karaoz U."/>
            <person name="Brodie E.L."/>
            <person name="Williams K.H."/>
            <person name="Hubbard S.S."/>
            <person name="Banfield J.F."/>
        </authorList>
    </citation>
    <scope>NUCLEOTIDE SEQUENCE [LARGE SCALE GENOMIC DNA]</scope>
</reference>
<keyword evidence="6" id="KW-0066">ATP synthesis</keyword>
<comment type="caution">
    <text evidence="7">The sequence shown here is derived from an EMBL/GenBank/DDBJ whole genome shotgun (WGS) entry which is preliminary data.</text>
</comment>
<sequence length="122" mass="13837">MDETAKIKTLNQASSVKRDLEAAADNLYRLNLSQEDTDTKKRQYEEAVEKIENLKVIKLALAFDPSTDFVDKMWQIVAQKMGEGIVLDIALDKSLIGGVVIEHDGQHQDYSLRRIFNAKTKL</sequence>
<keyword evidence="3" id="KW-0375">Hydrogen ion transport</keyword>
<name>A0A1F8C274_9BACT</name>
<comment type="subcellular location">
    <subcellularLocation>
        <location evidence="1">Membrane</location>
    </subcellularLocation>
</comment>
<evidence type="ECO:0000256" key="4">
    <source>
        <dbReference type="ARBA" id="ARBA00023065"/>
    </source>
</evidence>
<dbReference type="STRING" id="1802525.A2975_01770"/>
<dbReference type="AlphaFoldDB" id="A0A1F8C274"/>
<keyword evidence="2" id="KW-0813">Transport</keyword>
<dbReference type="Proteomes" id="UP000178429">
    <property type="component" value="Unassembled WGS sequence"/>
</dbReference>
<dbReference type="GO" id="GO:0016020">
    <property type="term" value="C:membrane"/>
    <property type="evidence" value="ECO:0007669"/>
    <property type="project" value="UniProtKB-SubCell"/>
</dbReference>
<evidence type="ECO:0000256" key="6">
    <source>
        <dbReference type="ARBA" id="ARBA00023310"/>
    </source>
</evidence>
<evidence type="ECO:0000313" key="7">
    <source>
        <dbReference type="EMBL" id="OGM70413.1"/>
    </source>
</evidence>
<protein>
    <submittedName>
        <fullName evidence="7">Uncharacterized protein</fullName>
    </submittedName>
</protein>
<evidence type="ECO:0000256" key="5">
    <source>
        <dbReference type="ARBA" id="ARBA00023136"/>
    </source>
</evidence>
<keyword evidence="4" id="KW-0406">Ion transport</keyword>
<gene>
    <name evidence="7" type="ORF">A2975_01770</name>
</gene>
<proteinExistence type="predicted"/>
<accession>A0A1F8C274</accession>
<evidence type="ECO:0000313" key="8">
    <source>
        <dbReference type="Proteomes" id="UP000178429"/>
    </source>
</evidence>
<evidence type="ECO:0000256" key="1">
    <source>
        <dbReference type="ARBA" id="ARBA00004370"/>
    </source>
</evidence>
<evidence type="ECO:0000256" key="3">
    <source>
        <dbReference type="ARBA" id="ARBA00022781"/>
    </source>
</evidence>
<dbReference type="GO" id="GO:0046933">
    <property type="term" value="F:proton-transporting ATP synthase activity, rotational mechanism"/>
    <property type="evidence" value="ECO:0007669"/>
    <property type="project" value="InterPro"/>
</dbReference>
<organism evidence="7 8">
    <name type="scientific">Candidatus Woesebacteria bacterium RIFCSPLOWO2_01_FULL_44_14</name>
    <dbReference type="NCBI Taxonomy" id="1802525"/>
    <lineage>
        <taxon>Bacteria</taxon>
        <taxon>Candidatus Woeseibacteriota</taxon>
    </lineage>
</organism>